<accession>A0A9N9T7I9</accession>
<evidence type="ECO:0000256" key="2">
    <source>
        <dbReference type="ARBA" id="ARBA00022771"/>
    </source>
</evidence>
<keyword evidence="10" id="KW-1185">Reference proteome</keyword>
<keyword evidence="1" id="KW-0479">Metal-binding</keyword>
<dbReference type="SUPFAM" id="SSF57716">
    <property type="entry name" value="Glucocorticoid receptor-like (DNA-binding domain)"/>
    <property type="match status" value="1"/>
</dbReference>
<organism evidence="9 10">
    <name type="scientific">Diabrotica balteata</name>
    <name type="common">Banded cucumber beetle</name>
    <dbReference type="NCBI Taxonomy" id="107213"/>
    <lineage>
        <taxon>Eukaryota</taxon>
        <taxon>Metazoa</taxon>
        <taxon>Ecdysozoa</taxon>
        <taxon>Arthropoda</taxon>
        <taxon>Hexapoda</taxon>
        <taxon>Insecta</taxon>
        <taxon>Pterygota</taxon>
        <taxon>Neoptera</taxon>
        <taxon>Endopterygota</taxon>
        <taxon>Coleoptera</taxon>
        <taxon>Polyphaga</taxon>
        <taxon>Cucujiformia</taxon>
        <taxon>Chrysomeloidea</taxon>
        <taxon>Chrysomelidae</taxon>
        <taxon>Galerucinae</taxon>
        <taxon>Diabroticina</taxon>
        <taxon>Diabroticites</taxon>
        <taxon>Diabrotica</taxon>
    </lineage>
</organism>
<evidence type="ECO:0000256" key="6">
    <source>
        <dbReference type="SAM" id="Coils"/>
    </source>
</evidence>
<keyword evidence="4 5" id="KW-0238">DNA-binding</keyword>
<protein>
    <recommendedName>
        <fullName evidence="8">THAP-type domain-containing protein</fullName>
    </recommendedName>
</protein>
<feature type="coiled-coil region" evidence="6">
    <location>
        <begin position="140"/>
        <end position="174"/>
    </location>
</feature>
<gene>
    <name evidence="9" type="ORF">DIABBA_LOCUS13004</name>
</gene>
<dbReference type="Gene3D" id="6.20.210.20">
    <property type="entry name" value="THAP domain"/>
    <property type="match status" value="1"/>
</dbReference>
<evidence type="ECO:0000256" key="7">
    <source>
        <dbReference type="SAM" id="MobiDB-lite"/>
    </source>
</evidence>
<feature type="region of interest" description="Disordered" evidence="7">
    <location>
        <begin position="99"/>
        <end position="122"/>
    </location>
</feature>
<evidence type="ECO:0000313" key="9">
    <source>
        <dbReference type="EMBL" id="CAG9840355.1"/>
    </source>
</evidence>
<proteinExistence type="predicted"/>
<dbReference type="OrthoDB" id="6780995at2759"/>
<dbReference type="AlphaFoldDB" id="A0A9N9T7I9"/>
<keyword evidence="2 5" id="KW-0863">Zinc-finger</keyword>
<dbReference type="Proteomes" id="UP001153709">
    <property type="component" value="Chromosome 9"/>
</dbReference>
<dbReference type="GO" id="GO:0008270">
    <property type="term" value="F:zinc ion binding"/>
    <property type="evidence" value="ECO:0007669"/>
    <property type="project" value="UniProtKB-KW"/>
</dbReference>
<dbReference type="Pfam" id="PF05485">
    <property type="entry name" value="THAP"/>
    <property type="match status" value="1"/>
</dbReference>
<evidence type="ECO:0000256" key="3">
    <source>
        <dbReference type="ARBA" id="ARBA00022833"/>
    </source>
</evidence>
<evidence type="ECO:0000256" key="1">
    <source>
        <dbReference type="ARBA" id="ARBA00022723"/>
    </source>
</evidence>
<dbReference type="InterPro" id="IPR006612">
    <property type="entry name" value="THAP_Znf"/>
</dbReference>
<name>A0A9N9T7I9_DIABA</name>
<keyword evidence="3" id="KW-0862">Zinc</keyword>
<dbReference type="GO" id="GO:0003677">
    <property type="term" value="F:DNA binding"/>
    <property type="evidence" value="ECO:0007669"/>
    <property type="project" value="UniProtKB-UniRule"/>
</dbReference>
<evidence type="ECO:0000259" key="8">
    <source>
        <dbReference type="PROSITE" id="PS50950"/>
    </source>
</evidence>
<feature type="compositionally biased region" description="Low complexity" evidence="7">
    <location>
        <begin position="103"/>
        <end position="116"/>
    </location>
</feature>
<reference evidence="9" key="1">
    <citation type="submission" date="2022-01" db="EMBL/GenBank/DDBJ databases">
        <authorList>
            <person name="King R."/>
        </authorList>
    </citation>
    <scope>NUCLEOTIDE SEQUENCE</scope>
</reference>
<dbReference type="PROSITE" id="PS50950">
    <property type="entry name" value="ZF_THAP"/>
    <property type="match status" value="1"/>
</dbReference>
<dbReference type="InterPro" id="IPR038441">
    <property type="entry name" value="THAP_Znf_sf"/>
</dbReference>
<dbReference type="EMBL" id="OU898284">
    <property type="protein sequence ID" value="CAG9840355.1"/>
    <property type="molecule type" value="Genomic_DNA"/>
</dbReference>
<feature type="domain" description="THAP-type" evidence="8">
    <location>
        <begin position="1"/>
        <end position="81"/>
    </location>
</feature>
<dbReference type="PANTHER" id="PTHR46927:SF3">
    <property type="entry name" value="THAP-TYPE DOMAIN-CONTAINING PROTEIN"/>
    <property type="match status" value="1"/>
</dbReference>
<dbReference type="SMART" id="SM00692">
    <property type="entry name" value="DM3"/>
    <property type="match status" value="1"/>
</dbReference>
<evidence type="ECO:0000256" key="5">
    <source>
        <dbReference type="PROSITE-ProRule" id="PRU00309"/>
    </source>
</evidence>
<dbReference type="SMART" id="SM00980">
    <property type="entry name" value="THAP"/>
    <property type="match status" value="1"/>
</dbReference>
<keyword evidence="6" id="KW-0175">Coiled coil</keyword>
<evidence type="ECO:0000313" key="10">
    <source>
        <dbReference type="Proteomes" id="UP001153709"/>
    </source>
</evidence>
<dbReference type="PANTHER" id="PTHR46927">
    <property type="entry name" value="AGAP005574-PA"/>
    <property type="match status" value="1"/>
</dbReference>
<dbReference type="InterPro" id="IPR052224">
    <property type="entry name" value="THAP_domain_protein"/>
</dbReference>
<evidence type="ECO:0000256" key="4">
    <source>
        <dbReference type="ARBA" id="ARBA00023125"/>
    </source>
</evidence>
<sequence>MVLCSYFGCKNRSERKTPGITFHRFPLKNPNKLHEWVKQMHVVDWMPTKHTRLCSKHFEKKWFYKTSTKMYLLDQAVPTIFEEISKYVQIKDIKQSPSENRASYTSTSLETPSTLSHANDCKNPKKKSLIRQLFAEKVKNEQKTKLINILHQKVRRLQKRVVLLKQIIKDLKRNKKLSSQNSVLNVRHENVINIY</sequence>